<evidence type="ECO:0000313" key="1">
    <source>
        <dbReference type="EMBL" id="GFH17904.1"/>
    </source>
</evidence>
<keyword evidence="2" id="KW-1185">Reference proteome</keyword>
<reference evidence="1 2" key="1">
    <citation type="submission" date="2020-02" db="EMBL/GenBank/DDBJ databases">
        <title>Draft genome sequence of Haematococcus lacustris strain NIES-144.</title>
        <authorList>
            <person name="Morimoto D."/>
            <person name="Nakagawa S."/>
            <person name="Yoshida T."/>
            <person name="Sawayama S."/>
        </authorList>
    </citation>
    <scope>NUCLEOTIDE SEQUENCE [LARGE SCALE GENOMIC DNA]</scope>
    <source>
        <strain evidence="1 2">NIES-144</strain>
    </source>
</reference>
<accession>A0A699ZG81</accession>
<protein>
    <submittedName>
        <fullName evidence="1">RAP domain-containing protein</fullName>
    </submittedName>
</protein>
<proteinExistence type="predicted"/>
<gene>
    <name evidence="1" type="ORF">HaLaN_14627</name>
</gene>
<dbReference type="Proteomes" id="UP000485058">
    <property type="component" value="Unassembled WGS sequence"/>
</dbReference>
<evidence type="ECO:0000313" key="2">
    <source>
        <dbReference type="Proteomes" id="UP000485058"/>
    </source>
</evidence>
<organism evidence="1 2">
    <name type="scientific">Haematococcus lacustris</name>
    <name type="common">Green alga</name>
    <name type="synonym">Haematococcus pluvialis</name>
    <dbReference type="NCBI Taxonomy" id="44745"/>
    <lineage>
        <taxon>Eukaryota</taxon>
        <taxon>Viridiplantae</taxon>
        <taxon>Chlorophyta</taxon>
        <taxon>core chlorophytes</taxon>
        <taxon>Chlorophyceae</taxon>
        <taxon>CS clade</taxon>
        <taxon>Chlamydomonadales</taxon>
        <taxon>Haematococcaceae</taxon>
        <taxon>Haematococcus</taxon>
    </lineage>
</organism>
<name>A0A699ZG81_HAELA</name>
<comment type="caution">
    <text evidence="1">The sequence shown here is derived from an EMBL/GenBank/DDBJ whole genome shotgun (WGS) entry which is preliminary data.</text>
</comment>
<dbReference type="AlphaFoldDB" id="A0A699ZG81"/>
<dbReference type="EMBL" id="BLLF01001220">
    <property type="protein sequence ID" value="GFH17904.1"/>
    <property type="molecule type" value="Genomic_DNA"/>
</dbReference>
<sequence length="101" mass="11422">MGQAMLVCNSVSEYLPKYFNTYIHTRSGGNHISNMQRDVFRTLQALGAEPQMEVPIMQGLFVVDIMAQWRGRQVVVEVDGPMHFSSNAPRHPLCSTVARDR</sequence>